<evidence type="ECO:0000256" key="9">
    <source>
        <dbReference type="HAMAP-Rule" id="MF_00206"/>
    </source>
</evidence>
<dbReference type="PANTHER" id="PTHR10949:SF0">
    <property type="entry name" value="LIPOYL SYNTHASE, MITOCHONDRIAL"/>
    <property type="match status" value="1"/>
</dbReference>
<dbReference type="InterPro" id="IPR007197">
    <property type="entry name" value="rSAM"/>
</dbReference>
<dbReference type="Pfam" id="PF04055">
    <property type="entry name" value="Radical_SAM"/>
    <property type="match status" value="1"/>
</dbReference>
<evidence type="ECO:0000256" key="2">
    <source>
        <dbReference type="ARBA" id="ARBA00022490"/>
    </source>
</evidence>
<comment type="catalytic activity">
    <reaction evidence="8 9">
        <text>[[Fe-S] cluster scaffold protein carrying a second [4Fe-4S](2+) cluster] + N(6)-octanoyl-L-lysyl-[protein] + 2 oxidized [2Fe-2S]-[ferredoxin] + 2 S-adenosyl-L-methionine + 4 H(+) = [[Fe-S] cluster scaffold protein] + N(6)-[(R)-dihydrolipoyl]-L-lysyl-[protein] + 4 Fe(3+) + 2 hydrogen sulfide + 2 5'-deoxyadenosine + 2 L-methionine + 2 reduced [2Fe-2S]-[ferredoxin]</text>
        <dbReference type="Rhea" id="RHEA:16585"/>
        <dbReference type="Rhea" id="RHEA-COMP:9928"/>
        <dbReference type="Rhea" id="RHEA-COMP:10000"/>
        <dbReference type="Rhea" id="RHEA-COMP:10001"/>
        <dbReference type="Rhea" id="RHEA-COMP:10475"/>
        <dbReference type="Rhea" id="RHEA-COMP:14568"/>
        <dbReference type="Rhea" id="RHEA-COMP:14569"/>
        <dbReference type="ChEBI" id="CHEBI:15378"/>
        <dbReference type="ChEBI" id="CHEBI:17319"/>
        <dbReference type="ChEBI" id="CHEBI:29034"/>
        <dbReference type="ChEBI" id="CHEBI:29919"/>
        <dbReference type="ChEBI" id="CHEBI:33722"/>
        <dbReference type="ChEBI" id="CHEBI:33737"/>
        <dbReference type="ChEBI" id="CHEBI:33738"/>
        <dbReference type="ChEBI" id="CHEBI:57844"/>
        <dbReference type="ChEBI" id="CHEBI:59789"/>
        <dbReference type="ChEBI" id="CHEBI:78809"/>
        <dbReference type="ChEBI" id="CHEBI:83100"/>
        <dbReference type="EC" id="2.8.1.8"/>
    </reaction>
</comment>
<dbReference type="RefSeq" id="WP_059138705.1">
    <property type="nucleotide sequence ID" value="NZ_LMBR01000088.1"/>
</dbReference>
<feature type="binding site" evidence="9">
    <location>
        <position position="68"/>
    </location>
    <ligand>
        <name>[4Fe-4S] cluster</name>
        <dbReference type="ChEBI" id="CHEBI:49883"/>
        <label>2</label>
        <note>4Fe-4S-S-AdoMet</note>
    </ligand>
</feature>
<dbReference type="NCBIfam" id="TIGR00510">
    <property type="entry name" value="lipA"/>
    <property type="match status" value="1"/>
</dbReference>
<dbReference type="PANTHER" id="PTHR10949">
    <property type="entry name" value="LIPOYL SYNTHASE"/>
    <property type="match status" value="1"/>
</dbReference>
<dbReference type="GO" id="GO:0005737">
    <property type="term" value="C:cytoplasm"/>
    <property type="evidence" value="ECO:0007669"/>
    <property type="project" value="UniProtKB-SubCell"/>
</dbReference>
<dbReference type="NCBIfam" id="NF009544">
    <property type="entry name" value="PRK12928.1"/>
    <property type="match status" value="1"/>
</dbReference>
<evidence type="ECO:0000256" key="4">
    <source>
        <dbReference type="ARBA" id="ARBA00022691"/>
    </source>
</evidence>
<dbReference type="FunFam" id="3.20.20.70:FF:000040">
    <property type="entry name" value="Lipoyl synthase"/>
    <property type="match status" value="1"/>
</dbReference>
<keyword evidence="6 9" id="KW-0408">Iron</keyword>
<evidence type="ECO:0000313" key="12">
    <source>
        <dbReference type="Proteomes" id="UP000053937"/>
    </source>
</evidence>
<dbReference type="SFLD" id="SFLDS00029">
    <property type="entry name" value="Radical_SAM"/>
    <property type="match status" value="1"/>
</dbReference>
<dbReference type="NCBIfam" id="NF004019">
    <property type="entry name" value="PRK05481.1"/>
    <property type="match status" value="1"/>
</dbReference>
<reference evidence="11 12" key="1">
    <citation type="submission" date="2015-10" db="EMBL/GenBank/DDBJ databases">
        <title>Draft Genome Sequence of Chlorobium limicola strain Frasassi Growing under Artificial Lighting in the Frasassi Cave System.</title>
        <authorList>
            <person name="Mansor M."/>
            <person name="Macalady J."/>
        </authorList>
    </citation>
    <scope>NUCLEOTIDE SEQUENCE [LARGE SCALE GENOMIC DNA]</scope>
    <source>
        <strain evidence="11 12">Frasassi</strain>
    </source>
</reference>
<dbReference type="PROSITE" id="PS51918">
    <property type="entry name" value="RADICAL_SAM"/>
    <property type="match status" value="1"/>
</dbReference>
<gene>
    <name evidence="9" type="primary">lipA</name>
    <name evidence="11" type="ORF">ASB62_03850</name>
</gene>
<comment type="function">
    <text evidence="9">Catalyzes the radical-mediated insertion of two sulfur atoms into the C-6 and C-8 positions of the octanoyl moiety bound to the lipoyl domains of lipoate-dependent enzymes, thereby converting the octanoylated domains into lipoylated derivatives.</text>
</comment>
<feature type="binding site" evidence="9">
    <location>
        <position position="71"/>
    </location>
    <ligand>
        <name>[4Fe-4S] cluster</name>
        <dbReference type="ChEBI" id="CHEBI:49883"/>
        <label>2</label>
        <note>4Fe-4S-S-AdoMet</note>
    </ligand>
</feature>
<comment type="pathway">
    <text evidence="9">Protein modification; protein lipoylation via endogenous pathway; protein N(6)-(lipoyl)lysine from octanoyl-[acyl-carrier-protein]: step 2/2.</text>
</comment>
<dbReference type="SFLD" id="SFLDG01058">
    <property type="entry name" value="lipoyl_synthase_like"/>
    <property type="match status" value="1"/>
</dbReference>
<dbReference type="InterPro" id="IPR003698">
    <property type="entry name" value="Lipoyl_synth"/>
</dbReference>
<keyword evidence="5 9" id="KW-0479">Metal-binding</keyword>
<comment type="similarity">
    <text evidence="9">Belongs to the radical SAM superfamily. Lipoyl synthase family.</text>
</comment>
<dbReference type="HAMAP" id="MF_00206">
    <property type="entry name" value="Lipoyl_synth"/>
    <property type="match status" value="1"/>
</dbReference>
<dbReference type="SUPFAM" id="SSF102114">
    <property type="entry name" value="Radical SAM enzymes"/>
    <property type="match status" value="1"/>
</dbReference>
<comment type="caution">
    <text evidence="11">The sequence shown here is derived from an EMBL/GenBank/DDBJ whole genome shotgun (WGS) entry which is preliminary data.</text>
</comment>
<dbReference type="PIRSF" id="PIRSF005963">
    <property type="entry name" value="Lipoyl_synth"/>
    <property type="match status" value="1"/>
</dbReference>
<evidence type="ECO:0000256" key="6">
    <source>
        <dbReference type="ARBA" id="ARBA00023004"/>
    </source>
</evidence>
<dbReference type="InterPro" id="IPR013785">
    <property type="entry name" value="Aldolase_TIM"/>
</dbReference>
<keyword evidence="1 9" id="KW-0004">4Fe-4S</keyword>
<evidence type="ECO:0000259" key="10">
    <source>
        <dbReference type="PROSITE" id="PS51918"/>
    </source>
</evidence>
<dbReference type="AlphaFoldDB" id="A0A101JPE3"/>
<dbReference type="InterPro" id="IPR006638">
    <property type="entry name" value="Elp3/MiaA/NifB-like_rSAM"/>
</dbReference>
<feature type="domain" description="Radical SAM core" evidence="10">
    <location>
        <begin position="50"/>
        <end position="266"/>
    </location>
</feature>
<dbReference type="GO" id="GO:0046872">
    <property type="term" value="F:metal ion binding"/>
    <property type="evidence" value="ECO:0007669"/>
    <property type="project" value="UniProtKB-KW"/>
</dbReference>
<dbReference type="OrthoDB" id="9787898at2"/>
<sequence>MNRERQKKPEWLKLKLSTGEHFAATRQLLSGLRLNTVCRSAMCPNLQECWSKGTATFMLLGSVCTRTCRFCAVDKTVLPVPPDPEEPQKIALAVKSMNLKHVVLTSVNRDDLPDGGSMHWVSAIRSIRSLNPEVSIECLVPDFDGITANADRVMQEAPEVLNHNIETVPSLYPAVRPQADYRRSLELIERAKAVFRLSTKSGMMVGMGETGYEVAASLGDLRASLCDIVTIGQYLQPTAAHLPVNRYVSPEEFEEYKNMAESLGFRHVQSGPFVRSSYHAEEFVAARHVERR</sequence>
<name>A0A101JPE3_CHLLI</name>
<evidence type="ECO:0000256" key="7">
    <source>
        <dbReference type="ARBA" id="ARBA00023014"/>
    </source>
</evidence>
<feature type="binding site" evidence="9">
    <location>
        <position position="49"/>
    </location>
    <ligand>
        <name>[4Fe-4S] cluster</name>
        <dbReference type="ChEBI" id="CHEBI:49883"/>
        <label>1</label>
    </ligand>
</feature>
<proteinExistence type="inferred from homology"/>
<evidence type="ECO:0000256" key="3">
    <source>
        <dbReference type="ARBA" id="ARBA00022679"/>
    </source>
</evidence>
<dbReference type="Gene3D" id="3.20.20.70">
    <property type="entry name" value="Aldolase class I"/>
    <property type="match status" value="1"/>
</dbReference>
<organism evidence="11 12">
    <name type="scientific">Chlorobium limicola</name>
    <dbReference type="NCBI Taxonomy" id="1092"/>
    <lineage>
        <taxon>Bacteria</taxon>
        <taxon>Pseudomonadati</taxon>
        <taxon>Chlorobiota</taxon>
        <taxon>Chlorobiia</taxon>
        <taxon>Chlorobiales</taxon>
        <taxon>Chlorobiaceae</taxon>
        <taxon>Chlorobium/Pelodictyon group</taxon>
        <taxon>Chlorobium</taxon>
    </lineage>
</organism>
<dbReference type="SMART" id="SM00729">
    <property type="entry name" value="Elp3"/>
    <property type="match status" value="1"/>
</dbReference>
<evidence type="ECO:0000256" key="8">
    <source>
        <dbReference type="ARBA" id="ARBA00047326"/>
    </source>
</evidence>
<dbReference type="GO" id="GO:0009249">
    <property type="term" value="P:protein lipoylation"/>
    <property type="evidence" value="ECO:0007669"/>
    <property type="project" value="UniProtKB-UniRule"/>
</dbReference>
<dbReference type="EMBL" id="LMBR01000088">
    <property type="protein sequence ID" value="KUL30572.1"/>
    <property type="molecule type" value="Genomic_DNA"/>
</dbReference>
<evidence type="ECO:0000313" key="11">
    <source>
        <dbReference type="EMBL" id="KUL30572.1"/>
    </source>
</evidence>
<dbReference type="SFLD" id="SFLDF00271">
    <property type="entry name" value="lipoyl_synthase"/>
    <property type="match status" value="1"/>
</dbReference>
<feature type="binding site" evidence="9">
    <location>
        <position position="38"/>
    </location>
    <ligand>
        <name>[4Fe-4S] cluster</name>
        <dbReference type="ChEBI" id="CHEBI:49883"/>
        <label>1</label>
    </ligand>
</feature>
<accession>A0A101JPE3</accession>
<dbReference type="UniPathway" id="UPA00538">
    <property type="reaction ID" value="UER00593"/>
</dbReference>
<comment type="cofactor">
    <cofactor evidence="9">
        <name>[4Fe-4S] cluster</name>
        <dbReference type="ChEBI" id="CHEBI:49883"/>
    </cofactor>
    <text evidence="9">Binds 2 [4Fe-4S] clusters per subunit. One cluster is coordinated with 3 cysteines and an exchangeable S-adenosyl-L-methionine.</text>
</comment>
<keyword evidence="12" id="KW-1185">Reference proteome</keyword>
<comment type="subcellular location">
    <subcellularLocation>
        <location evidence="9">Cytoplasm</location>
    </subcellularLocation>
</comment>
<evidence type="ECO:0000256" key="1">
    <source>
        <dbReference type="ARBA" id="ARBA00022485"/>
    </source>
</evidence>
<evidence type="ECO:0000256" key="5">
    <source>
        <dbReference type="ARBA" id="ARBA00022723"/>
    </source>
</evidence>
<keyword evidence="4 9" id="KW-0949">S-adenosyl-L-methionine</keyword>
<dbReference type="Proteomes" id="UP000053937">
    <property type="component" value="Unassembled WGS sequence"/>
</dbReference>
<keyword evidence="3 9" id="KW-0808">Transferase</keyword>
<dbReference type="GO" id="GO:0016992">
    <property type="term" value="F:lipoate synthase activity"/>
    <property type="evidence" value="ECO:0007669"/>
    <property type="project" value="UniProtKB-UniRule"/>
</dbReference>
<feature type="binding site" evidence="9">
    <location>
        <position position="43"/>
    </location>
    <ligand>
        <name>[4Fe-4S] cluster</name>
        <dbReference type="ChEBI" id="CHEBI:49883"/>
        <label>1</label>
    </ligand>
</feature>
<feature type="binding site" evidence="9">
    <location>
        <position position="277"/>
    </location>
    <ligand>
        <name>[4Fe-4S] cluster</name>
        <dbReference type="ChEBI" id="CHEBI:49883"/>
        <label>1</label>
    </ligand>
</feature>
<keyword evidence="2 9" id="KW-0963">Cytoplasm</keyword>
<protein>
    <recommendedName>
        <fullName evidence="9">Lipoyl synthase</fullName>
        <ecNumber evidence="9">2.8.1.8</ecNumber>
    </recommendedName>
    <alternativeName>
        <fullName evidence="9">Lip-syn</fullName>
        <shortName evidence="9">LS</shortName>
    </alternativeName>
    <alternativeName>
        <fullName evidence="9">Lipoate synthase</fullName>
    </alternativeName>
    <alternativeName>
        <fullName evidence="9">Lipoic acid synthase</fullName>
    </alternativeName>
    <alternativeName>
        <fullName evidence="9">Sulfur insertion protein LipA</fullName>
    </alternativeName>
</protein>
<keyword evidence="7 9" id="KW-0411">Iron-sulfur</keyword>
<dbReference type="GO" id="GO:0051539">
    <property type="term" value="F:4 iron, 4 sulfur cluster binding"/>
    <property type="evidence" value="ECO:0007669"/>
    <property type="project" value="UniProtKB-UniRule"/>
</dbReference>
<feature type="binding site" evidence="9">
    <location>
        <position position="64"/>
    </location>
    <ligand>
        <name>[4Fe-4S] cluster</name>
        <dbReference type="ChEBI" id="CHEBI:49883"/>
        <label>2</label>
        <note>4Fe-4S-S-AdoMet</note>
    </ligand>
</feature>
<dbReference type="EC" id="2.8.1.8" evidence="9"/>
<dbReference type="InterPro" id="IPR058240">
    <property type="entry name" value="rSAM_sf"/>
</dbReference>